<dbReference type="SMART" id="SM00493">
    <property type="entry name" value="TOPRIM"/>
    <property type="match status" value="1"/>
</dbReference>
<dbReference type="InterPro" id="IPR006171">
    <property type="entry name" value="TOPRIM_dom"/>
</dbReference>
<evidence type="ECO:0000256" key="7">
    <source>
        <dbReference type="HAMAP-Rule" id="MF_00017"/>
    </source>
</evidence>
<dbReference type="NCBIfam" id="TIGR00615">
    <property type="entry name" value="recR"/>
    <property type="match status" value="1"/>
</dbReference>
<evidence type="ECO:0000313" key="10">
    <source>
        <dbReference type="Proteomes" id="UP000027284"/>
    </source>
</evidence>
<keyword evidence="10" id="KW-1185">Reference proteome</keyword>
<sequence length="198" mass="21390">MDLRPPSVRALMEELQKLPGVGPRSAVRMAQYLLKEREEALRLSQTLVQAHERVGFCSTCFLLAEGSCPVCDDPGRDRTVICVVEEPVNAWAIEATGEFKGLYHVLLGTLDPLRGIGPEELTVAKLVDRVAAGGVQEVILATNLTVEGEATAHFLVQLLRPKGVKTSRIAFGLPAGGEISYADTVTLARALVARRGME</sequence>
<evidence type="ECO:0000256" key="6">
    <source>
        <dbReference type="ARBA" id="ARBA00023204"/>
    </source>
</evidence>
<dbReference type="Pfam" id="PF21175">
    <property type="entry name" value="RecR_C"/>
    <property type="match status" value="1"/>
</dbReference>
<evidence type="ECO:0000256" key="4">
    <source>
        <dbReference type="ARBA" id="ARBA00022833"/>
    </source>
</evidence>
<keyword evidence="6 7" id="KW-0234">DNA repair</keyword>
<protein>
    <recommendedName>
        <fullName evidence="7">Recombination protein RecR</fullName>
    </recommendedName>
</protein>
<evidence type="ECO:0000259" key="8">
    <source>
        <dbReference type="PROSITE" id="PS50880"/>
    </source>
</evidence>
<dbReference type="GO" id="GO:0006310">
    <property type="term" value="P:DNA recombination"/>
    <property type="evidence" value="ECO:0007669"/>
    <property type="project" value="UniProtKB-UniRule"/>
</dbReference>
<comment type="function">
    <text evidence="7">May play a role in DNA repair. It seems to be involved in an RecBC-independent recombinational process of DNA repair. It may act with RecF and RecO.</text>
</comment>
<dbReference type="GO" id="GO:0006281">
    <property type="term" value="P:DNA repair"/>
    <property type="evidence" value="ECO:0007669"/>
    <property type="project" value="UniProtKB-UniRule"/>
</dbReference>
<dbReference type="Gene3D" id="6.10.250.240">
    <property type="match status" value="1"/>
</dbReference>
<dbReference type="InterPro" id="IPR023627">
    <property type="entry name" value="Rcmb_RecR"/>
</dbReference>
<dbReference type="Gene3D" id="1.10.8.420">
    <property type="entry name" value="RecR Domain 1"/>
    <property type="match status" value="1"/>
</dbReference>
<dbReference type="Gene3D" id="3.40.1360.10">
    <property type="match status" value="1"/>
</dbReference>
<dbReference type="GO" id="GO:0003677">
    <property type="term" value="F:DNA binding"/>
    <property type="evidence" value="ECO:0007669"/>
    <property type="project" value="UniProtKB-UniRule"/>
</dbReference>
<feature type="domain" description="Toprim" evidence="8">
    <location>
        <begin position="79"/>
        <end position="174"/>
    </location>
</feature>
<dbReference type="PROSITE" id="PS50880">
    <property type="entry name" value="TOPRIM"/>
    <property type="match status" value="1"/>
</dbReference>
<dbReference type="PANTHER" id="PTHR30446:SF0">
    <property type="entry name" value="RECOMBINATION PROTEIN RECR"/>
    <property type="match status" value="1"/>
</dbReference>
<dbReference type="AlphaFoldDB" id="A0A062Y3J6"/>
<proteinExistence type="inferred from homology"/>
<keyword evidence="2 7" id="KW-0227">DNA damage</keyword>
<reference evidence="9 10" key="1">
    <citation type="submission" date="2014-04" db="EMBL/GenBank/DDBJ databases">
        <title>The Genome Sequence of Thermoanaerobaculum aquaticum MP-01, The First Cultivated Group 23 Acidobacterium.</title>
        <authorList>
            <person name="Stamps B.W."/>
            <person name="Losey N.A."/>
            <person name="Lawson P.A."/>
            <person name="Stevenson B.S."/>
        </authorList>
    </citation>
    <scope>NUCLEOTIDE SEQUENCE [LARGE SCALE GENOMIC DNA]</scope>
    <source>
        <strain evidence="9 10">MP-01</strain>
    </source>
</reference>
<name>A0A062Y3J6_9BACT</name>
<organism evidence="9 10">
    <name type="scientific">Thermoanaerobaculum aquaticum</name>
    <dbReference type="NCBI Taxonomy" id="1312852"/>
    <lineage>
        <taxon>Bacteria</taxon>
        <taxon>Pseudomonadati</taxon>
        <taxon>Acidobacteriota</taxon>
        <taxon>Thermoanaerobaculia</taxon>
        <taxon>Thermoanaerobaculales</taxon>
        <taxon>Thermoanaerobaculaceae</taxon>
        <taxon>Thermoanaerobaculum</taxon>
    </lineage>
</organism>
<dbReference type="PANTHER" id="PTHR30446">
    <property type="entry name" value="RECOMBINATION PROTEIN RECR"/>
    <property type="match status" value="1"/>
</dbReference>
<gene>
    <name evidence="7" type="primary">recR</name>
    <name evidence="9" type="ORF">EG19_04070</name>
</gene>
<dbReference type="Pfam" id="PF21176">
    <property type="entry name" value="RecR_HhH"/>
    <property type="match status" value="1"/>
</dbReference>
<comment type="similarity">
    <text evidence="7">Belongs to the RecR family.</text>
</comment>
<dbReference type="EMBL" id="JMFG01000002">
    <property type="protein sequence ID" value="KDA54981.1"/>
    <property type="molecule type" value="Genomic_DNA"/>
</dbReference>
<dbReference type="SUPFAM" id="SSF111304">
    <property type="entry name" value="Recombination protein RecR"/>
    <property type="match status" value="1"/>
</dbReference>
<evidence type="ECO:0000256" key="5">
    <source>
        <dbReference type="ARBA" id="ARBA00023172"/>
    </source>
</evidence>
<dbReference type="InterPro" id="IPR034137">
    <property type="entry name" value="TOPRIM_RecR"/>
</dbReference>
<accession>A0A062Y3J6</accession>
<evidence type="ECO:0000256" key="2">
    <source>
        <dbReference type="ARBA" id="ARBA00022763"/>
    </source>
</evidence>
<dbReference type="InterPro" id="IPR000093">
    <property type="entry name" value="DNA_Rcmb_RecR"/>
</dbReference>
<keyword evidence="4 7" id="KW-0862">Zinc</keyword>
<dbReference type="STRING" id="1312852.EG19_04070"/>
<keyword evidence="3 7" id="KW-0863">Zinc-finger</keyword>
<comment type="caution">
    <text evidence="7">Lacks conserved residue(s) required for the propagation of feature annotation.</text>
</comment>
<evidence type="ECO:0000313" key="9">
    <source>
        <dbReference type="EMBL" id="KDA54981.1"/>
    </source>
</evidence>
<dbReference type="CDD" id="cd01025">
    <property type="entry name" value="TOPRIM_recR"/>
    <property type="match status" value="1"/>
</dbReference>
<dbReference type="HAMAP" id="MF_00017">
    <property type="entry name" value="RecR"/>
    <property type="match status" value="1"/>
</dbReference>
<dbReference type="GO" id="GO:0008270">
    <property type="term" value="F:zinc ion binding"/>
    <property type="evidence" value="ECO:0007669"/>
    <property type="project" value="UniProtKB-KW"/>
</dbReference>
<evidence type="ECO:0000256" key="1">
    <source>
        <dbReference type="ARBA" id="ARBA00022723"/>
    </source>
</evidence>
<dbReference type="Proteomes" id="UP000027284">
    <property type="component" value="Unassembled WGS sequence"/>
</dbReference>
<evidence type="ECO:0000256" key="3">
    <source>
        <dbReference type="ARBA" id="ARBA00022771"/>
    </source>
</evidence>
<dbReference type="Pfam" id="PF13662">
    <property type="entry name" value="Toprim_4"/>
    <property type="match status" value="1"/>
</dbReference>
<comment type="caution">
    <text evidence="9">The sequence shown here is derived from an EMBL/GenBank/DDBJ whole genome shotgun (WGS) entry which is preliminary data.</text>
</comment>
<keyword evidence="1 7" id="KW-0479">Metal-binding</keyword>
<keyword evidence="5 7" id="KW-0233">DNA recombination</keyword>